<name>A0ABQ8JI89_DERPT</name>
<organism evidence="1 2">
    <name type="scientific">Dermatophagoides pteronyssinus</name>
    <name type="common">European house dust mite</name>
    <dbReference type="NCBI Taxonomy" id="6956"/>
    <lineage>
        <taxon>Eukaryota</taxon>
        <taxon>Metazoa</taxon>
        <taxon>Ecdysozoa</taxon>
        <taxon>Arthropoda</taxon>
        <taxon>Chelicerata</taxon>
        <taxon>Arachnida</taxon>
        <taxon>Acari</taxon>
        <taxon>Acariformes</taxon>
        <taxon>Sarcoptiformes</taxon>
        <taxon>Astigmata</taxon>
        <taxon>Psoroptidia</taxon>
        <taxon>Analgoidea</taxon>
        <taxon>Pyroglyphidae</taxon>
        <taxon>Dermatophagoidinae</taxon>
        <taxon>Dermatophagoides</taxon>
    </lineage>
</organism>
<reference evidence="1 2" key="2">
    <citation type="journal article" date="2022" name="Mol. Biol. Evol.">
        <title>Comparative Genomics Reveals Insights into the Divergent Evolution of Astigmatic Mites and Household Pest Adaptations.</title>
        <authorList>
            <person name="Xiong Q."/>
            <person name="Wan A.T."/>
            <person name="Liu X."/>
            <person name="Fung C.S."/>
            <person name="Xiao X."/>
            <person name="Malainual N."/>
            <person name="Hou J."/>
            <person name="Wang L."/>
            <person name="Wang M."/>
            <person name="Yang K.Y."/>
            <person name="Cui Y."/>
            <person name="Leung E.L."/>
            <person name="Nong W."/>
            <person name="Shin S.K."/>
            <person name="Au S.W."/>
            <person name="Jeong K.Y."/>
            <person name="Chew F.T."/>
            <person name="Hui J.H."/>
            <person name="Leung T.F."/>
            <person name="Tungtrongchitr A."/>
            <person name="Zhong N."/>
            <person name="Liu Z."/>
            <person name="Tsui S.K."/>
        </authorList>
    </citation>
    <scope>NUCLEOTIDE SEQUENCE [LARGE SCALE GENOMIC DNA]</scope>
    <source>
        <strain evidence="1">Derp</strain>
    </source>
</reference>
<keyword evidence="2" id="KW-1185">Reference proteome</keyword>
<reference evidence="1 2" key="1">
    <citation type="journal article" date="2018" name="J. Allergy Clin. Immunol.">
        <title>High-quality assembly of Dermatophagoides pteronyssinus genome and transcriptome reveals a wide range of novel allergens.</title>
        <authorList>
            <person name="Liu X.Y."/>
            <person name="Yang K.Y."/>
            <person name="Wang M.Q."/>
            <person name="Kwok J.S."/>
            <person name="Zeng X."/>
            <person name="Yang Z."/>
            <person name="Xiao X.J."/>
            <person name="Lau C.P."/>
            <person name="Li Y."/>
            <person name="Huang Z.M."/>
            <person name="Ba J.G."/>
            <person name="Yim A.K."/>
            <person name="Ouyang C.Y."/>
            <person name="Ngai S.M."/>
            <person name="Chan T.F."/>
            <person name="Leung E.L."/>
            <person name="Liu L."/>
            <person name="Liu Z.G."/>
            <person name="Tsui S.K."/>
        </authorList>
    </citation>
    <scope>NUCLEOTIDE SEQUENCE [LARGE SCALE GENOMIC DNA]</scope>
    <source>
        <strain evidence="1">Derp</strain>
    </source>
</reference>
<sequence>MNDITSGFVLVVEFLNVDCSFVATYLDWSSESSSNQNVKNINLTGCGGQEGVALLLDDCDEFCAD</sequence>
<comment type="caution">
    <text evidence="1">The sequence shown here is derived from an EMBL/GenBank/DDBJ whole genome shotgun (WGS) entry which is preliminary data.</text>
</comment>
<dbReference type="EMBL" id="NJHN03000037">
    <property type="protein sequence ID" value="KAH9422329.1"/>
    <property type="molecule type" value="Genomic_DNA"/>
</dbReference>
<gene>
    <name evidence="1" type="ORF">DERP_002626</name>
</gene>
<accession>A0ABQ8JI89</accession>
<proteinExistence type="predicted"/>
<dbReference type="Proteomes" id="UP000887458">
    <property type="component" value="Unassembled WGS sequence"/>
</dbReference>
<evidence type="ECO:0000313" key="2">
    <source>
        <dbReference type="Proteomes" id="UP000887458"/>
    </source>
</evidence>
<evidence type="ECO:0000313" key="1">
    <source>
        <dbReference type="EMBL" id="KAH9422329.1"/>
    </source>
</evidence>
<protein>
    <submittedName>
        <fullName evidence="1">Uncharacterized protein</fullName>
    </submittedName>
</protein>